<protein>
    <submittedName>
        <fullName evidence="1">Uncharacterized protein</fullName>
    </submittedName>
</protein>
<dbReference type="EMBL" id="JABBWK010000088">
    <property type="protein sequence ID" value="KAG1893899.1"/>
    <property type="molecule type" value="Genomic_DNA"/>
</dbReference>
<proteinExistence type="predicted"/>
<dbReference type="GeneID" id="64671889"/>
<accession>A0AAD4DVZ5</accession>
<dbReference type="RefSeq" id="XP_041219475.1">
    <property type="nucleotide sequence ID" value="XM_041377591.1"/>
</dbReference>
<name>A0AAD4DVZ5_9AGAM</name>
<evidence type="ECO:0000313" key="2">
    <source>
        <dbReference type="Proteomes" id="UP001195769"/>
    </source>
</evidence>
<comment type="caution">
    <text evidence="1">The sequence shown here is derived from an EMBL/GenBank/DDBJ whole genome shotgun (WGS) entry which is preliminary data.</text>
</comment>
<organism evidence="1 2">
    <name type="scientific">Suillus fuscotomentosus</name>
    <dbReference type="NCBI Taxonomy" id="1912939"/>
    <lineage>
        <taxon>Eukaryota</taxon>
        <taxon>Fungi</taxon>
        <taxon>Dikarya</taxon>
        <taxon>Basidiomycota</taxon>
        <taxon>Agaricomycotina</taxon>
        <taxon>Agaricomycetes</taxon>
        <taxon>Agaricomycetidae</taxon>
        <taxon>Boletales</taxon>
        <taxon>Suillineae</taxon>
        <taxon>Suillaceae</taxon>
        <taxon>Suillus</taxon>
    </lineage>
</organism>
<sequence length="228" mass="25554">MSPYTNFCASFDTVEMRITHFVGLFNLNNINDVRQAISELIGEHVFSELLWASLFHPTSKLVDGKCSVRLADFFPEEVFSDFNCLAQKLVGNLMMLLYQLMVITLKEREALVINCRGPEEMNEIIMSALDNMYTYPDRFPIFTGRVKALPFIKGSNVLPIAPKSGLPRIMTEETGKRFRNMMDILPIETQPIGDLCIVVPNSGGFGSTKSLRLVSDVPASFFSTLPVA</sequence>
<dbReference type="AlphaFoldDB" id="A0AAD4DVZ5"/>
<keyword evidence="2" id="KW-1185">Reference proteome</keyword>
<gene>
    <name evidence="1" type="ORF">F5891DRAFT_985443</name>
</gene>
<dbReference type="Proteomes" id="UP001195769">
    <property type="component" value="Unassembled WGS sequence"/>
</dbReference>
<evidence type="ECO:0000313" key="1">
    <source>
        <dbReference type="EMBL" id="KAG1893899.1"/>
    </source>
</evidence>
<reference evidence="1" key="1">
    <citation type="journal article" date="2020" name="New Phytol.">
        <title>Comparative genomics reveals dynamic genome evolution in host specialist ectomycorrhizal fungi.</title>
        <authorList>
            <person name="Lofgren L.A."/>
            <person name="Nguyen N.H."/>
            <person name="Vilgalys R."/>
            <person name="Ruytinx J."/>
            <person name="Liao H.L."/>
            <person name="Branco S."/>
            <person name="Kuo A."/>
            <person name="LaButti K."/>
            <person name="Lipzen A."/>
            <person name="Andreopoulos W."/>
            <person name="Pangilinan J."/>
            <person name="Riley R."/>
            <person name="Hundley H."/>
            <person name="Na H."/>
            <person name="Barry K."/>
            <person name="Grigoriev I.V."/>
            <person name="Stajich J.E."/>
            <person name="Kennedy P.G."/>
        </authorList>
    </citation>
    <scope>NUCLEOTIDE SEQUENCE</scope>
    <source>
        <strain evidence="1">FC203</strain>
    </source>
</reference>